<accession>A0A1M5VLU2</accession>
<feature type="transmembrane region" description="Helical" evidence="2">
    <location>
        <begin position="92"/>
        <end position="109"/>
    </location>
</feature>
<evidence type="ECO:0000256" key="2">
    <source>
        <dbReference type="SAM" id="Phobius"/>
    </source>
</evidence>
<evidence type="ECO:0000259" key="3">
    <source>
        <dbReference type="SMART" id="SM00331"/>
    </source>
</evidence>
<dbReference type="InterPro" id="IPR045768">
    <property type="entry name" value="SpoIIE_N"/>
</dbReference>
<feature type="transmembrane region" description="Helical" evidence="2">
    <location>
        <begin position="58"/>
        <end position="85"/>
    </location>
</feature>
<dbReference type="EMBL" id="FQXV01000002">
    <property type="protein sequence ID" value="SHH76222.1"/>
    <property type="molecule type" value="Genomic_DNA"/>
</dbReference>
<dbReference type="Gene3D" id="3.60.40.10">
    <property type="entry name" value="PPM-type phosphatase domain"/>
    <property type="match status" value="1"/>
</dbReference>
<feature type="transmembrane region" description="Helical" evidence="2">
    <location>
        <begin position="215"/>
        <end position="243"/>
    </location>
</feature>
<dbReference type="PANTHER" id="PTHR43156:SF2">
    <property type="entry name" value="STAGE II SPORULATION PROTEIN E"/>
    <property type="match status" value="1"/>
</dbReference>
<dbReference type="Pfam" id="PF19732">
    <property type="entry name" value="SpoIIE_N"/>
    <property type="match status" value="1"/>
</dbReference>
<keyword evidence="2" id="KW-0812">Transmembrane</keyword>
<keyword evidence="1" id="KW-0378">Hydrolase</keyword>
<dbReference type="PANTHER" id="PTHR43156">
    <property type="entry name" value="STAGE II SPORULATION PROTEIN E-RELATED"/>
    <property type="match status" value="1"/>
</dbReference>
<dbReference type="SUPFAM" id="SSF81606">
    <property type="entry name" value="PP2C-like"/>
    <property type="match status" value="1"/>
</dbReference>
<evidence type="ECO:0000256" key="1">
    <source>
        <dbReference type="ARBA" id="ARBA00022801"/>
    </source>
</evidence>
<dbReference type="InterPro" id="IPR052016">
    <property type="entry name" value="Bact_Sigma-Reg"/>
</dbReference>
<feature type="transmembrane region" description="Helical" evidence="2">
    <location>
        <begin position="274"/>
        <end position="292"/>
    </location>
</feature>
<keyword evidence="5" id="KW-1185">Reference proteome</keyword>
<reference evidence="4 5" key="1">
    <citation type="submission" date="2016-11" db="EMBL/GenBank/DDBJ databases">
        <authorList>
            <person name="Jaros S."/>
            <person name="Januszkiewicz K."/>
            <person name="Wedrychowicz H."/>
        </authorList>
    </citation>
    <scope>NUCLEOTIDE SEQUENCE [LARGE SCALE GENOMIC DNA]</scope>
    <source>
        <strain evidence="4 5">DSM 10068</strain>
    </source>
</reference>
<dbReference type="InterPro" id="IPR001932">
    <property type="entry name" value="PPM-type_phosphatase-like_dom"/>
</dbReference>
<evidence type="ECO:0000313" key="5">
    <source>
        <dbReference type="Proteomes" id="UP000183995"/>
    </source>
</evidence>
<sequence length="783" mass="83519">MAGNTLMNKLSELRATSPGRGTAALTRMDRPLLVECFVRFAMAFVLSGSQIFSGIAPFAVGFTAAAGSASGSAASLLGAVGGYLLSGSMFWAIKYICIAVIVCTAVVVFRDTGVFHTAWFMPAFAAFVTLCVDIVPAFDDGWALPAVALLLSDTVLAGASAYFYKTALSPWSGRFNLEQGSEIVHTVSVLILISTLLLSLAQLKILGVISVGRTLATLLVFLAAFKGGVGMGCATGISVGLAMDAASGAAPMFCTAYGLAGMISGIFSKRSKLVFALSYVLVDAVVAAVSIGNAGVPGILYEVFIASVIFMVLPPSFMSRLSVLLPGTGSGFGIIRAREYTKGRVDQTALAFKDLYETVKTAVGEGVNDGDVATVFDRAADVVCLSCTKTAKCWHHDYQQTVDAMNNATAAMMGRGSLLEDDLPEYFRRSCINVGEFTKAANQELKALLYRRQYKKRLRENQSAAFNQYADISAILKGISDELGGGSSFEPELESRLRKYLRSVNVQAETAVFRDRSGRLHGEIFGANFGALKKIPDYLDRLSAVFNVRLCTVDGPPESDRIFLLEAEPLAASVGICSKKKNEKEQSGDKGAYFKTDEGILYVVLSDGMGTGDQAARYSGDAVRILERFLRSGVAPETAVRLLNDLMLLKNEDDTGCATVDLVCINLFTGSARMFKYGAAPSYLRHGSTVRRMKGKSLAAGLGVPPHDAPDQLKMELKAGSAAVIVSDGVTAGLEDDWLCEHIAKYEGKEPRELAASIIEAASPKVGAEDDMTVIAIFVTERE</sequence>
<dbReference type="SMART" id="SM00331">
    <property type="entry name" value="PP2C_SIG"/>
    <property type="match status" value="1"/>
</dbReference>
<feature type="transmembrane region" description="Helical" evidence="2">
    <location>
        <begin position="183"/>
        <end position="203"/>
    </location>
</feature>
<keyword evidence="2" id="KW-0472">Membrane</keyword>
<name>A0A1M5VLU2_9FIRM</name>
<keyword evidence="2" id="KW-1133">Transmembrane helix</keyword>
<proteinExistence type="predicted"/>
<gene>
    <name evidence="4" type="ORF">SAMN02745823_00898</name>
</gene>
<feature type="transmembrane region" description="Helical" evidence="2">
    <location>
        <begin position="32"/>
        <end position="52"/>
    </location>
</feature>
<protein>
    <submittedName>
        <fullName evidence="4">Stage II sporulation protein E (SpoIIE)</fullName>
    </submittedName>
</protein>
<feature type="transmembrane region" description="Helical" evidence="2">
    <location>
        <begin position="249"/>
        <end position="267"/>
    </location>
</feature>
<dbReference type="STRING" id="1123282.SAMN02745823_00898"/>
<feature type="transmembrane region" description="Helical" evidence="2">
    <location>
        <begin position="142"/>
        <end position="163"/>
    </location>
</feature>
<dbReference type="Proteomes" id="UP000183995">
    <property type="component" value="Unassembled WGS sequence"/>
</dbReference>
<feature type="domain" description="PPM-type phosphatase" evidence="3">
    <location>
        <begin position="573"/>
        <end position="779"/>
    </location>
</feature>
<evidence type="ECO:0000313" key="4">
    <source>
        <dbReference type="EMBL" id="SHH76222.1"/>
    </source>
</evidence>
<feature type="transmembrane region" description="Helical" evidence="2">
    <location>
        <begin position="115"/>
        <end position="135"/>
    </location>
</feature>
<organism evidence="4 5">
    <name type="scientific">Sporobacter termitidis DSM 10068</name>
    <dbReference type="NCBI Taxonomy" id="1123282"/>
    <lineage>
        <taxon>Bacteria</taxon>
        <taxon>Bacillati</taxon>
        <taxon>Bacillota</taxon>
        <taxon>Clostridia</taxon>
        <taxon>Eubacteriales</taxon>
        <taxon>Oscillospiraceae</taxon>
        <taxon>Sporobacter</taxon>
    </lineage>
</organism>
<dbReference type="Pfam" id="PF07228">
    <property type="entry name" value="SpoIIE"/>
    <property type="match status" value="1"/>
</dbReference>
<dbReference type="InterPro" id="IPR036457">
    <property type="entry name" value="PPM-type-like_dom_sf"/>
</dbReference>
<dbReference type="AlphaFoldDB" id="A0A1M5VLU2"/>
<dbReference type="GO" id="GO:0016791">
    <property type="term" value="F:phosphatase activity"/>
    <property type="evidence" value="ECO:0007669"/>
    <property type="project" value="TreeGrafter"/>
</dbReference>